<sequence length="552" mass="62980">MQGEEATVAKTNKLRQRRTHTRSRSGCSECRNRRVRCDEQKPQCQNCINSQRTCEYPPVKIPLRERRALERAAENVQPWQATTPWVHTPRETSRYAKRPEVPNSQSLVAQLALSTSVMNMGFSSINMPLRSQELFHYFYGTGSTLGVSPKDHTKDCLAFIISNPDSLRSAVLMAGIHFAFNVGTLSKFETTFLYHKIEAVQQVRKWVSRGDIKLLAGITKQIATLTFAEICRGDVRLAETHLSVVYALSNRLRGQEDGQCKTIDQELSDRYFLLTSTFVHGLKSVLKGVASENGLDGDIYTIELTKTIDLLHNFHLTAGQFSHHLKLKAVRLIPAFFEAPYSGAQLLDVDYRPILECLQGVVEMGSKEQDEFWLYGRSSVFYDNIISAHLNSIYYGSDDNKSDATTPEELRHRTSWCALMVAVELYVEQVVTLWCPLKKEILLHSLRILQRDVTFAMQKPDSLQLAELILWESFVGLVSICWHEKEGDMDLEPGLRPFFEGIVRVQSKAMRLHTWEDVRGVFMGILWPRSRSKDGHMSKIWEMAMVNVVETI</sequence>
<reference evidence="4 5" key="1">
    <citation type="submission" date="2016-06" db="EMBL/GenBank/DDBJ databases">
        <title>Living apart together: crosstalk between the core and supernumerary genomes in a fungal plant pathogen.</title>
        <authorList>
            <person name="Vanheule A."/>
            <person name="Audenaert K."/>
            <person name="Warris S."/>
            <person name="Van De Geest H."/>
            <person name="Schijlen E."/>
            <person name="Hofte M."/>
            <person name="De Saeger S."/>
            <person name="Haesaert G."/>
            <person name="Waalwijk C."/>
            <person name="Van Der Lee T."/>
        </authorList>
    </citation>
    <scope>NUCLEOTIDE SEQUENCE [LARGE SCALE GENOMIC DNA]</scope>
    <source>
        <strain evidence="4 5">2516</strain>
    </source>
</reference>
<dbReference type="CDD" id="cd00067">
    <property type="entry name" value="GAL4"/>
    <property type="match status" value="1"/>
</dbReference>
<gene>
    <name evidence="4" type="ORF">FPOA_01770</name>
</gene>
<dbReference type="SUPFAM" id="SSF57701">
    <property type="entry name" value="Zn2/Cys6 DNA-binding domain"/>
    <property type="match status" value="1"/>
</dbReference>
<evidence type="ECO:0000259" key="3">
    <source>
        <dbReference type="PROSITE" id="PS50048"/>
    </source>
</evidence>
<organism evidence="4 5">
    <name type="scientific">Fusarium poae</name>
    <dbReference type="NCBI Taxonomy" id="36050"/>
    <lineage>
        <taxon>Eukaryota</taxon>
        <taxon>Fungi</taxon>
        <taxon>Dikarya</taxon>
        <taxon>Ascomycota</taxon>
        <taxon>Pezizomycotina</taxon>
        <taxon>Sordariomycetes</taxon>
        <taxon>Hypocreomycetidae</taxon>
        <taxon>Hypocreales</taxon>
        <taxon>Nectriaceae</taxon>
        <taxon>Fusarium</taxon>
    </lineage>
</organism>
<evidence type="ECO:0000256" key="2">
    <source>
        <dbReference type="SAM" id="MobiDB-lite"/>
    </source>
</evidence>
<comment type="caution">
    <text evidence="4">The sequence shown here is derived from an EMBL/GenBank/DDBJ whole genome shotgun (WGS) entry which is preliminary data.</text>
</comment>
<evidence type="ECO:0000256" key="1">
    <source>
        <dbReference type="ARBA" id="ARBA00023242"/>
    </source>
</evidence>
<dbReference type="Proteomes" id="UP000091967">
    <property type="component" value="Unassembled WGS sequence"/>
</dbReference>
<dbReference type="PROSITE" id="PS00463">
    <property type="entry name" value="ZN2_CY6_FUNGAL_1"/>
    <property type="match status" value="1"/>
</dbReference>
<dbReference type="GO" id="GO:0008270">
    <property type="term" value="F:zinc ion binding"/>
    <property type="evidence" value="ECO:0007669"/>
    <property type="project" value="InterPro"/>
</dbReference>
<proteinExistence type="predicted"/>
<feature type="region of interest" description="Disordered" evidence="2">
    <location>
        <begin position="1"/>
        <end position="25"/>
    </location>
</feature>
<dbReference type="Pfam" id="PF00172">
    <property type="entry name" value="Zn_clus"/>
    <property type="match status" value="1"/>
</dbReference>
<dbReference type="EMBL" id="LYXU01000001">
    <property type="protein sequence ID" value="OBS27827.1"/>
    <property type="molecule type" value="Genomic_DNA"/>
</dbReference>
<dbReference type="InterPro" id="IPR036864">
    <property type="entry name" value="Zn2-C6_fun-type_DNA-bd_sf"/>
</dbReference>
<dbReference type="AlphaFoldDB" id="A0A1B8B532"/>
<dbReference type="PROSITE" id="PS50048">
    <property type="entry name" value="ZN2_CY6_FUNGAL_2"/>
    <property type="match status" value="1"/>
</dbReference>
<evidence type="ECO:0000313" key="5">
    <source>
        <dbReference type="Proteomes" id="UP000091967"/>
    </source>
</evidence>
<dbReference type="Gene3D" id="4.10.240.10">
    <property type="entry name" value="Zn(2)-C6 fungal-type DNA-binding domain"/>
    <property type="match status" value="1"/>
</dbReference>
<dbReference type="InterPro" id="IPR001138">
    <property type="entry name" value="Zn2Cys6_DnaBD"/>
</dbReference>
<dbReference type="SMART" id="SM00066">
    <property type="entry name" value="GAL4"/>
    <property type="match status" value="1"/>
</dbReference>
<dbReference type="STRING" id="36050.A0A1B8B532"/>
<keyword evidence="5" id="KW-1185">Reference proteome</keyword>
<dbReference type="PANTHER" id="PTHR37534">
    <property type="entry name" value="TRANSCRIPTIONAL ACTIVATOR PROTEIN UGA3"/>
    <property type="match status" value="1"/>
</dbReference>
<keyword evidence="1" id="KW-0539">Nucleus</keyword>
<dbReference type="OMA" id="MAGIHFA"/>
<name>A0A1B8B532_FUSPO</name>
<dbReference type="PANTHER" id="PTHR37534:SF20">
    <property type="entry name" value="PRO1A C6 ZINK-FINGER PROTEIN"/>
    <property type="match status" value="1"/>
</dbReference>
<accession>A0A1B8B532</accession>
<evidence type="ECO:0000313" key="4">
    <source>
        <dbReference type="EMBL" id="OBS27827.1"/>
    </source>
</evidence>
<dbReference type="GO" id="GO:0000981">
    <property type="term" value="F:DNA-binding transcription factor activity, RNA polymerase II-specific"/>
    <property type="evidence" value="ECO:0007669"/>
    <property type="project" value="InterPro"/>
</dbReference>
<feature type="compositionally biased region" description="Basic residues" evidence="2">
    <location>
        <begin position="12"/>
        <end position="23"/>
    </location>
</feature>
<feature type="domain" description="Zn(2)-C6 fungal-type" evidence="3">
    <location>
        <begin position="26"/>
        <end position="56"/>
    </location>
</feature>
<protein>
    <recommendedName>
        <fullName evidence="3">Zn(2)-C6 fungal-type domain-containing protein</fullName>
    </recommendedName>
</protein>